<dbReference type="AlphaFoldDB" id="A0A4R5KWX1"/>
<keyword evidence="2" id="KW-1185">Reference proteome</keyword>
<reference evidence="1 2" key="1">
    <citation type="submission" date="2019-03" db="EMBL/GenBank/DDBJ databases">
        <title>This is whole genome sequence of Paenibacillus sp MS74 strain.</title>
        <authorList>
            <person name="Trinh H.N."/>
        </authorList>
    </citation>
    <scope>NUCLEOTIDE SEQUENCE [LARGE SCALE GENOMIC DNA]</scope>
    <source>
        <strain evidence="1 2">MS74</strain>
    </source>
</reference>
<gene>
    <name evidence="1" type="ORF">E1757_06420</name>
</gene>
<comment type="caution">
    <text evidence="1">The sequence shown here is derived from an EMBL/GenBank/DDBJ whole genome shotgun (WGS) entry which is preliminary data.</text>
</comment>
<dbReference type="RefSeq" id="WP_133226017.1">
    <property type="nucleotide sequence ID" value="NZ_SMRT01000002.1"/>
</dbReference>
<organism evidence="1 2">
    <name type="scientific">Paenibacillus piri</name>
    <dbReference type="NCBI Taxonomy" id="2547395"/>
    <lineage>
        <taxon>Bacteria</taxon>
        <taxon>Bacillati</taxon>
        <taxon>Bacillota</taxon>
        <taxon>Bacilli</taxon>
        <taxon>Bacillales</taxon>
        <taxon>Paenibacillaceae</taxon>
        <taxon>Paenibacillus</taxon>
    </lineage>
</organism>
<dbReference type="EMBL" id="SMRT01000002">
    <property type="protein sequence ID" value="TDF99480.1"/>
    <property type="molecule type" value="Genomic_DNA"/>
</dbReference>
<protein>
    <submittedName>
        <fullName evidence="1">Gluconate 2-dehydrogenase subunit 3 family protein</fullName>
    </submittedName>
</protein>
<accession>A0A4R5KWX1</accession>
<dbReference type="Pfam" id="PF13618">
    <property type="entry name" value="Gluconate_2-dh3"/>
    <property type="match status" value="1"/>
</dbReference>
<evidence type="ECO:0000313" key="2">
    <source>
        <dbReference type="Proteomes" id="UP000295636"/>
    </source>
</evidence>
<dbReference type="Proteomes" id="UP000295636">
    <property type="component" value="Unassembled WGS sequence"/>
</dbReference>
<proteinExistence type="predicted"/>
<dbReference type="OrthoDB" id="63962at2"/>
<name>A0A4R5KWX1_9BACL</name>
<evidence type="ECO:0000313" key="1">
    <source>
        <dbReference type="EMBL" id="TDF99480.1"/>
    </source>
</evidence>
<sequence length="199" mass="22838">MAGQSHYPSFEVMNEQDEWDDHTQTIVTSRLKPNINLQFLTSKEAELVKRISSLFVNDQTPEVLDFVVGHIDQTLYQSPGESQRKADVPKAPELIRAGLQAIEQGVQEQYTSAFLELDMAEQKQYLQYISESIAKPQEVWDGIPQEALFKKLLNLTYESYCSHPKVWSEIGYAGPAYPRGYVRTQLGQLDPWEAQPEQW</sequence>
<dbReference type="InterPro" id="IPR027056">
    <property type="entry name" value="Gluconate_2DH_su3"/>
</dbReference>